<accession>A0AAV7P5B4</accession>
<sequence length="96" mass="9874">MWAGRTNKRSAAQQRASLAAAPLPQKARRSGAPASGTVGGAGAPTSHPLDRVRLRYLGPIPRRRPAASGGEHAGLSRGCGPASRWPALSSQSGRVI</sequence>
<evidence type="ECO:0000256" key="1">
    <source>
        <dbReference type="SAM" id="MobiDB-lite"/>
    </source>
</evidence>
<dbReference type="AlphaFoldDB" id="A0AAV7P5B4"/>
<feature type="compositionally biased region" description="Low complexity" evidence="1">
    <location>
        <begin position="9"/>
        <end position="24"/>
    </location>
</feature>
<proteinExistence type="predicted"/>
<evidence type="ECO:0000313" key="3">
    <source>
        <dbReference type="Proteomes" id="UP001066276"/>
    </source>
</evidence>
<keyword evidence="3" id="KW-1185">Reference proteome</keyword>
<dbReference type="EMBL" id="JANPWB010000011">
    <property type="protein sequence ID" value="KAJ1123447.1"/>
    <property type="molecule type" value="Genomic_DNA"/>
</dbReference>
<protein>
    <submittedName>
        <fullName evidence="2">Uncharacterized protein</fullName>
    </submittedName>
</protein>
<evidence type="ECO:0000313" key="2">
    <source>
        <dbReference type="EMBL" id="KAJ1123447.1"/>
    </source>
</evidence>
<gene>
    <name evidence="2" type="ORF">NDU88_001916</name>
</gene>
<dbReference type="Proteomes" id="UP001066276">
    <property type="component" value="Chromosome 7"/>
</dbReference>
<reference evidence="2" key="1">
    <citation type="journal article" date="2022" name="bioRxiv">
        <title>Sequencing and chromosome-scale assembly of the giantPleurodeles waltlgenome.</title>
        <authorList>
            <person name="Brown T."/>
            <person name="Elewa A."/>
            <person name="Iarovenko S."/>
            <person name="Subramanian E."/>
            <person name="Araus A.J."/>
            <person name="Petzold A."/>
            <person name="Susuki M."/>
            <person name="Suzuki K.-i.T."/>
            <person name="Hayashi T."/>
            <person name="Toyoda A."/>
            <person name="Oliveira C."/>
            <person name="Osipova E."/>
            <person name="Leigh N.D."/>
            <person name="Simon A."/>
            <person name="Yun M.H."/>
        </authorList>
    </citation>
    <scope>NUCLEOTIDE SEQUENCE</scope>
    <source>
        <strain evidence="2">20211129_DDA</strain>
        <tissue evidence="2">Liver</tissue>
    </source>
</reference>
<feature type="region of interest" description="Disordered" evidence="1">
    <location>
        <begin position="1"/>
        <end position="96"/>
    </location>
</feature>
<name>A0AAV7P5B4_PLEWA</name>
<comment type="caution">
    <text evidence="2">The sequence shown here is derived from an EMBL/GenBank/DDBJ whole genome shotgun (WGS) entry which is preliminary data.</text>
</comment>
<organism evidence="2 3">
    <name type="scientific">Pleurodeles waltl</name>
    <name type="common">Iberian ribbed newt</name>
    <dbReference type="NCBI Taxonomy" id="8319"/>
    <lineage>
        <taxon>Eukaryota</taxon>
        <taxon>Metazoa</taxon>
        <taxon>Chordata</taxon>
        <taxon>Craniata</taxon>
        <taxon>Vertebrata</taxon>
        <taxon>Euteleostomi</taxon>
        <taxon>Amphibia</taxon>
        <taxon>Batrachia</taxon>
        <taxon>Caudata</taxon>
        <taxon>Salamandroidea</taxon>
        <taxon>Salamandridae</taxon>
        <taxon>Pleurodelinae</taxon>
        <taxon>Pleurodeles</taxon>
    </lineage>
</organism>